<gene>
    <name evidence="2" type="ORF">SAMN05421863_11036</name>
</gene>
<dbReference type="Proteomes" id="UP000183287">
    <property type="component" value="Unassembled WGS sequence"/>
</dbReference>
<evidence type="ECO:0000256" key="1">
    <source>
        <dbReference type="SAM" id="SignalP"/>
    </source>
</evidence>
<accession>A0A1I4WAB8</accession>
<keyword evidence="1" id="KW-0732">Signal</keyword>
<reference evidence="3" key="1">
    <citation type="submission" date="2016-10" db="EMBL/GenBank/DDBJ databases">
        <authorList>
            <person name="Varghese N."/>
            <person name="Submissions S."/>
        </authorList>
    </citation>
    <scope>NUCLEOTIDE SEQUENCE [LARGE SCALE GENOMIC DNA]</scope>
    <source>
        <strain evidence="3">Nm44</strain>
    </source>
</reference>
<sequence>MIKKLTFLMMVLILSFLTGCAPINPLGSVQSNEFYSTKQRAINSSNHDAVAKNIMKRWLMQ</sequence>
<keyword evidence="3" id="KW-1185">Reference proteome</keyword>
<feature type="signal peptide" evidence="1">
    <location>
        <begin position="1"/>
        <end position="20"/>
    </location>
</feature>
<evidence type="ECO:0008006" key="4">
    <source>
        <dbReference type="Google" id="ProtNLM"/>
    </source>
</evidence>
<protein>
    <recommendedName>
        <fullName evidence="4">Lipoprotein</fullName>
    </recommendedName>
</protein>
<name>A0A1I4WAB8_9PROT</name>
<dbReference type="EMBL" id="FOUB01000103">
    <property type="protein sequence ID" value="SFN10242.1"/>
    <property type="molecule type" value="Genomic_DNA"/>
</dbReference>
<dbReference type="AlphaFoldDB" id="A0A1I4WAB8"/>
<dbReference type="PROSITE" id="PS51257">
    <property type="entry name" value="PROKAR_LIPOPROTEIN"/>
    <property type="match status" value="1"/>
</dbReference>
<feature type="chain" id="PRO_5010300536" description="Lipoprotein" evidence="1">
    <location>
        <begin position="21"/>
        <end position="61"/>
    </location>
</feature>
<proteinExistence type="predicted"/>
<organism evidence="2 3">
    <name type="scientific">Nitrosomonas communis</name>
    <dbReference type="NCBI Taxonomy" id="44574"/>
    <lineage>
        <taxon>Bacteria</taxon>
        <taxon>Pseudomonadati</taxon>
        <taxon>Pseudomonadota</taxon>
        <taxon>Betaproteobacteria</taxon>
        <taxon>Nitrosomonadales</taxon>
        <taxon>Nitrosomonadaceae</taxon>
        <taxon>Nitrosomonas</taxon>
    </lineage>
</organism>
<evidence type="ECO:0000313" key="2">
    <source>
        <dbReference type="EMBL" id="SFN10242.1"/>
    </source>
</evidence>
<evidence type="ECO:0000313" key="3">
    <source>
        <dbReference type="Proteomes" id="UP000183287"/>
    </source>
</evidence>